<gene>
    <name evidence="3" type="ORF">LUZ61_020051</name>
</gene>
<organism evidence="3 4">
    <name type="scientific">Rhynchospora tenuis</name>
    <dbReference type="NCBI Taxonomy" id="198213"/>
    <lineage>
        <taxon>Eukaryota</taxon>
        <taxon>Viridiplantae</taxon>
        <taxon>Streptophyta</taxon>
        <taxon>Embryophyta</taxon>
        <taxon>Tracheophyta</taxon>
        <taxon>Spermatophyta</taxon>
        <taxon>Magnoliopsida</taxon>
        <taxon>Liliopsida</taxon>
        <taxon>Poales</taxon>
        <taxon>Cyperaceae</taxon>
        <taxon>Cyperoideae</taxon>
        <taxon>Rhynchosporeae</taxon>
        <taxon>Rhynchospora</taxon>
    </lineage>
</organism>
<sequence length="387" mass="44237">MIQVSSRYPNGSIMYCQVHDLLRDLAIHQCRKQNFLTVFRNPEDADHEESAARRASLQFCSPQFMKQVLPTNTRLLLCFGGSIPNYYELRLLRVIEIVDVKMFRSTDLRELDRLIHLRYLGFLNCAKLNMPACSFDRLKNLETLDLRGTQMQQLPKGLWTISSLRHVLYDPYIRGLPSTAELRNLQTLQWVEINSTWQPKQFPNLNNLRELGLTRTDAGWLAVTYLFRTLSSLVSLGIRGSDIPKEIVYPWGIPNYQNIQTLHLEGKWAQSATLAAKSFPRHLVKLTLIGSKLAHDPMLELAKLKSLKELRLGRDAYTGKQMNCPSGFRALRTLVLGVSEYMVLTVAEGAMPKLKYLKCAYSIKLVLPPELNHLTGNEYSQVIPSSD</sequence>
<evidence type="ECO:0000313" key="4">
    <source>
        <dbReference type="Proteomes" id="UP001210211"/>
    </source>
</evidence>
<dbReference type="Gene3D" id="3.80.10.10">
    <property type="entry name" value="Ribonuclease Inhibitor"/>
    <property type="match status" value="1"/>
</dbReference>
<dbReference type="Pfam" id="PF23598">
    <property type="entry name" value="LRR_14"/>
    <property type="match status" value="1"/>
</dbReference>
<feature type="domain" description="Disease resistance R13L4/SHOC-2-like LRR" evidence="2">
    <location>
        <begin position="82"/>
        <end position="363"/>
    </location>
</feature>
<dbReference type="PANTHER" id="PTHR23155:SF1205">
    <property type="entry name" value="DISEASE RESISTANCE PROTEIN RPM1"/>
    <property type="match status" value="1"/>
</dbReference>
<dbReference type="PANTHER" id="PTHR23155">
    <property type="entry name" value="DISEASE RESISTANCE PROTEIN RP"/>
    <property type="match status" value="1"/>
</dbReference>
<dbReference type="AlphaFoldDB" id="A0AAD6ENH4"/>
<dbReference type="SUPFAM" id="SSF52058">
    <property type="entry name" value="L domain-like"/>
    <property type="match status" value="1"/>
</dbReference>
<reference evidence="3 4" key="1">
    <citation type="journal article" date="2022" name="Cell">
        <title>Repeat-based holocentromeres influence genome architecture and karyotype evolution.</title>
        <authorList>
            <person name="Hofstatter P.G."/>
            <person name="Thangavel G."/>
            <person name="Lux T."/>
            <person name="Neumann P."/>
            <person name="Vondrak T."/>
            <person name="Novak P."/>
            <person name="Zhang M."/>
            <person name="Costa L."/>
            <person name="Castellani M."/>
            <person name="Scott A."/>
            <person name="Toegelov H."/>
            <person name="Fuchs J."/>
            <person name="Mata-Sucre Y."/>
            <person name="Dias Y."/>
            <person name="Vanzela A.L.L."/>
            <person name="Huettel B."/>
            <person name="Almeida C.C.S."/>
            <person name="Simkova H."/>
            <person name="Souza G."/>
            <person name="Pedrosa-Harand A."/>
            <person name="Macas J."/>
            <person name="Mayer K.F.X."/>
            <person name="Houben A."/>
            <person name="Marques A."/>
        </authorList>
    </citation>
    <scope>NUCLEOTIDE SEQUENCE [LARGE SCALE GENOMIC DNA]</scope>
    <source>
        <strain evidence="3">RhyTen1mFocal</strain>
    </source>
</reference>
<dbReference type="InterPro" id="IPR055414">
    <property type="entry name" value="LRR_R13L4/SHOC2-like"/>
</dbReference>
<evidence type="ECO:0000259" key="2">
    <source>
        <dbReference type="Pfam" id="PF23598"/>
    </source>
</evidence>
<accession>A0AAD6ENH4</accession>
<proteinExistence type="predicted"/>
<comment type="caution">
    <text evidence="3">The sequence shown here is derived from an EMBL/GenBank/DDBJ whole genome shotgun (WGS) entry which is preliminary data.</text>
</comment>
<keyword evidence="1" id="KW-0677">Repeat</keyword>
<dbReference type="GO" id="GO:0098542">
    <property type="term" value="P:defense response to other organism"/>
    <property type="evidence" value="ECO:0007669"/>
    <property type="project" value="TreeGrafter"/>
</dbReference>
<evidence type="ECO:0000256" key="1">
    <source>
        <dbReference type="ARBA" id="ARBA00022737"/>
    </source>
</evidence>
<evidence type="ECO:0000313" key="3">
    <source>
        <dbReference type="EMBL" id="KAJ3690887.1"/>
    </source>
</evidence>
<protein>
    <recommendedName>
        <fullName evidence="2">Disease resistance R13L4/SHOC-2-like LRR domain-containing protein</fullName>
    </recommendedName>
</protein>
<name>A0AAD6ENH4_9POAL</name>
<dbReference type="InterPro" id="IPR044974">
    <property type="entry name" value="Disease_R_plants"/>
</dbReference>
<dbReference type="InterPro" id="IPR032675">
    <property type="entry name" value="LRR_dom_sf"/>
</dbReference>
<keyword evidence="4" id="KW-1185">Reference proteome</keyword>
<dbReference type="Proteomes" id="UP001210211">
    <property type="component" value="Unassembled WGS sequence"/>
</dbReference>
<dbReference type="EMBL" id="JAMRDG010000002">
    <property type="protein sequence ID" value="KAJ3690887.1"/>
    <property type="molecule type" value="Genomic_DNA"/>
</dbReference>